<comment type="caution">
    <text evidence="1">The sequence shown here is derived from an EMBL/GenBank/DDBJ whole genome shotgun (WGS) entry which is preliminary data.</text>
</comment>
<dbReference type="eggNOG" id="ENOG50316FS">
    <property type="taxonomic scope" value="Bacteria"/>
</dbReference>
<dbReference type="EMBL" id="BBJM01000030">
    <property type="protein sequence ID" value="GAK48437.1"/>
    <property type="molecule type" value="Genomic_DNA"/>
</dbReference>
<organism evidence="1 2">
    <name type="scientific">Secundilactobacillus oryzae JCM 18671</name>
    <dbReference type="NCBI Taxonomy" id="1291743"/>
    <lineage>
        <taxon>Bacteria</taxon>
        <taxon>Bacillati</taxon>
        <taxon>Bacillota</taxon>
        <taxon>Bacilli</taxon>
        <taxon>Lactobacillales</taxon>
        <taxon>Lactobacillaceae</taxon>
        <taxon>Secundilactobacillus</taxon>
    </lineage>
</organism>
<evidence type="ECO:0000313" key="1">
    <source>
        <dbReference type="EMBL" id="GAK48437.1"/>
    </source>
</evidence>
<dbReference type="STRING" id="1291743.LOSG293_300080"/>
<dbReference type="Proteomes" id="UP000028700">
    <property type="component" value="Unassembled WGS sequence"/>
</dbReference>
<dbReference type="AlphaFoldDB" id="A0A081BK69"/>
<protein>
    <submittedName>
        <fullName evidence="1">Uncharacterized protein</fullName>
    </submittedName>
</protein>
<dbReference type="RefSeq" id="WP_034529020.1">
    <property type="nucleotide sequence ID" value="NZ_BBAZ01000029.1"/>
</dbReference>
<evidence type="ECO:0000313" key="2">
    <source>
        <dbReference type="Proteomes" id="UP000028700"/>
    </source>
</evidence>
<gene>
    <name evidence="1" type="ORF">LOSG293_300080</name>
</gene>
<accession>A0A081BK69</accession>
<keyword evidence="2" id="KW-1185">Reference proteome</keyword>
<dbReference type="OrthoDB" id="2295186at2"/>
<proteinExistence type="predicted"/>
<sequence length="88" mass="10474">MAKEIHLDPEKVKLLEHHLDEWSKWRQQVDPDTADTDWDNFILKSQQKAKSEQLQMDRQIAEWQQLHDLQEELKSRIVGEAHGGQTMQ</sequence>
<name>A0A081BK69_9LACO</name>
<reference evidence="1" key="1">
    <citation type="journal article" date="2014" name="Genome Announc.">
        <title>Draft Genome Sequence of Lactobacillus oryzae Strain SG293T.</title>
        <authorList>
            <person name="Tanizawa Y."/>
            <person name="Fujisawa T."/>
            <person name="Mochizuki T."/>
            <person name="Kaminuma E."/>
            <person name="Nakamura Y."/>
            <person name="Tohno M."/>
        </authorList>
    </citation>
    <scope>NUCLEOTIDE SEQUENCE [LARGE SCALE GENOMIC DNA]</scope>
    <source>
        <strain evidence="1">SG293</strain>
    </source>
</reference>